<protein>
    <submittedName>
        <fullName evidence="1">Uncharacterized protein</fullName>
    </submittedName>
</protein>
<evidence type="ECO:0000313" key="1">
    <source>
        <dbReference type="EMBL" id="KHK89522.1"/>
    </source>
</evidence>
<sequence length="61" mass="7177">MTNSISEFHRFAYREDNFHDLRDYCEEKGIWICQSLRRSGPMTFALARNGDVASELSNRFS</sequence>
<evidence type="ECO:0000313" key="2">
    <source>
        <dbReference type="Proteomes" id="UP000031057"/>
    </source>
</evidence>
<proteinExistence type="predicted"/>
<dbReference type="RefSeq" id="WP_039288481.1">
    <property type="nucleotide sequence ID" value="NZ_JTDI01000007.1"/>
</dbReference>
<name>A0A0B1ZJM6_9SPHN</name>
<dbReference type="AlphaFoldDB" id="A0A0B1ZJM6"/>
<dbReference type="OrthoDB" id="7508902at2"/>
<keyword evidence="2" id="KW-1185">Reference proteome</keyword>
<reference evidence="1 2" key="1">
    <citation type="submission" date="2014-10" db="EMBL/GenBank/DDBJ databases">
        <title>Genome sequence of Novosphingobium malaysiense MUSC 273(T).</title>
        <authorList>
            <person name="Lee L.-H."/>
        </authorList>
    </citation>
    <scope>NUCLEOTIDE SEQUENCE [LARGE SCALE GENOMIC DNA]</scope>
    <source>
        <strain evidence="1 2">MUSC 273</strain>
    </source>
</reference>
<dbReference type="Proteomes" id="UP000031057">
    <property type="component" value="Unassembled WGS sequence"/>
</dbReference>
<organism evidence="1 2">
    <name type="scientific">Novosphingobium malaysiense</name>
    <dbReference type="NCBI Taxonomy" id="1348853"/>
    <lineage>
        <taxon>Bacteria</taxon>
        <taxon>Pseudomonadati</taxon>
        <taxon>Pseudomonadota</taxon>
        <taxon>Alphaproteobacteria</taxon>
        <taxon>Sphingomonadales</taxon>
        <taxon>Sphingomonadaceae</taxon>
        <taxon>Novosphingobium</taxon>
    </lineage>
</organism>
<dbReference type="EMBL" id="JTDI01000007">
    <property type="protein sequence ID" value="KHK89522.1"/>
    <property type="molecule type" value="Genomic_DNA"/>
</dbReference>
<comment type="caution">
    <text evidence="1">The sequence shown here is derived from an EMBL/GenBank/DDBJ whole genome shotgun (WGS) entry which is preliminary data.</text>
</comment>
<gene>
    <name evidence="1" type="ORF">LK12_20700</name>
</gene>
<accession>A0A0B1ZJM6</accession>